<sequence length="52" mass="5418">MALSQILCLILLPVPGATAGWVLDHSVFPAILGAAFAGGIDMLLSIVKYVIH</sequence>
<gene>
    <name evidence="2" type="ORF">BCF38_12332</name>
    <name evidence="3" type="ORF">SAMN05421539_12332</name>
</gene>
<accession>A0A2Y9BBL8</accession>
<dbReference type="EMBL" id="QGDJ01000023">
    <property type="protein sequence ID" value="PWJ10522.1"/>
    <property type="molecule type" value="Genomic_DNA"/>
</dbReference>
<keyword evidence="4" id="KW-1185">Reference proteome</keyword>
<dbReference type="AlphaFoldDB" id="A0A2Y9BBL8"/>
<feature type="transmembrane region" description="Helical" evidence="1">
    <location>
        <begin position="26"/>
        <end position="51"/>
    </location>
</feature>
<dbReference type="Proteomes" id="UP000245839">
    <property type="component" value="Unassembled WGS sequence"/>
</dbReference>
<keyword evidence="1" id="KW-0812">Transmembrane</keyword>
<evidence type="ECO:0000313" key="3">
    <source>
        <dbReference type="EMBL" id="SSA51679.1"/>
    </source>
</evidence>
<evidence type="ECO:0000313" key="2">
    <source>
        <dbReference type="EMBL" id="PWJ10522.1"/>
    </source>
</evidence>
<evidence type="ECO:0000256" key="1">
    <source>
        <dbReference type="SAM" id="Phobius"/>
    </source>
</evidence>
<reference evidence="2 4" key="2">
    <citation type="submission" date="2018-03" db="EMBL/GenBank/DDBJ databases">
        <title>Genomic Encyclopedia of Archaeal and Bacterial Type Strains, Phase II (KMG-II): from individual species to whole genera.</title>
        <authorList>
            <person name="Goeker M."/>
        </authorList>
    </citation>
    <scope>NUCLEOTIDE SEQUENCE [LARGE SCALE GENOMIC DNA]</scope>
    <source>
        <strain evidence="2 4">DSM 25227</strain>
    </source>
</reference>
<reference evidence="3 5" key="1">
    <citation type="submission" date="2016-10" db="EMBL/GenBank/DDBJ databases">
        <authorList>
            <person name="Cai Z."/>
        </authorList>
    </citation>
    <scope>NUCLEOTIDE SEQUENCE [LARGE SCALE GENOMIC DNA]</scope>
    <source>
        <strain evidence="3 5">DSM 25227</strain>
    </source>
</reference>
<evidence type="ECO:0000313" key="4">
    <source>
        <dbReference type="Proteomes" id="UP000245839"/>
    </source>
</evidence>
<proteinExistence type="predicted"/>
<keyword evidence="1" id="KW-1133">Transmembrane helix</keyword>
<organism evidence="3 5">
    <name type="scientific">Jannaschia seohaensis</name>
    <dbReference type="NCBI Taxonomy" id="475081"/>
    <lineage>
        <taxon>Bacteria</taxon>
        <taxon>Pseudomonadati</taxon>
        <taxon>Pseudomonadota</taxon>
        <taxon>Alphaproteobacteria</taxon>
        <taxon>Rhodobacterales</taxon>
        <taxon>Roseobacteraceae</taxon>
        <taxon>Jannaschia</taxon>
    </lineage>
</organism>
<protein>
    <submittedName>
        <fullName evidence="3">Uncharacterized protein</fullName>
    </submittedName>
</protein>
<dbReference type="EMBL" id="UETC01000023">
    <property type="protein sequence ID" value="SSA51679.1"/>
    <property type="molecule type" value="Genomic_DNA"/>
</dbReference>
<keyword evidence="1" id="KW-0472">Membrane</keyword>
<evidence type="ECO:0000313" key="5">
    <source>
        <dbReference type="Proteomes" id="UP000251571"/>
    </source>
</evidence>
<name>A0A2Y9BBL8_9RHOB</name>
<dbReference type="Proteomes" id="UP000251571">
    <property type="component" value="Unassembled WGS sequence"/>
</dbReference>